<reference evidence="1 2" key="1">
    <citation type="submission" date="2013-01" db="EMBL/GenBank/DDBJ databases">
        <authorList>
            <person name="Harkins D.M."/>
            <person name="Durkin A.S."/>
            <person name="Brinkac L.M."/>
            <person name="Haft D.H."/>
            <person name="Selengut J.D."/>
            <person name="Sanka R."/>
            <person name="DePew J."/>
            <person name="Purushe J."/>
            <person name="Matthias M.A."/>
            <person name="Vinetz J.M."/>
            <person name="Sutton G.G."/>
            <person name="Nierman W.C."/>
            <person name="Fouts D.E."/>
        </authorList>
    </citation>
    <scope>NUCLEOTIDE SEQUENCE [LARGE SCALE GENOMIC DNA]</scope>
    <source>
        <strain evidence="1 2">HAI1536</strain>
    </source>
</reference>
<proteinExistence type="predicted"/>
<dbReference type="NCBIfam" id="NF041925">
    <property type="entry name" value="QatC"/>
    <property type="match status" value="1"/>
</dbReference>
<dbReference type="RefSeq" id="WP_002176942.1">
    <property type="nucleotide sequence ID" value="NZ_AKWD02000013.1"/>
</dbReference>
<sequence>MRHLIAGRFGLRDNIQLEKDNDEIINYLDFIAQNNKLTPWLETTLKKLNDLKLQPTELGFDLLILAVHVHVADTHISRMKDSQDSWTREIRLAIPVSDPGKWMNSKATVEKMLNFLTGDIWIINFRKRPKEIRSLLTIKNKPESPKFDILSLFSGGLDSLIGAIDLLEQGKKPLLISYSGDGSVSSPQSKLFSLLKKEYSKRDFERLKIGIEIPKDLIKESIHENTTRGRSFFFFAIGILAGTAFSKPFKLIVPENGLIALNVPLDNLRLGSLSTRTTHPFYIFLWNKLLSELKIDGNIQNPYWEKTKGEMIKQCLNNNFLMNSYVKSMSCASPNKLRWRGLSSRHCGYCLPCIIRKASINSGLGKGKDKTKYWKKDLKKLISSNETTTTQQIRSFQYAIKIIKENPKKANYLIHLPGPLPELKERELRLLTDVYRRGLGEIALLL</sequence>
<dbReference type="EMBL" id="AKWD02000013">
    <property type="protein sequence ID" value="EMO55155.1"/>
    <property type="molecule type" value="Genomic_DNA"/>
</dbReference>
<evidence type="ECO:0000313" key="1">
    <source>
        <dbReference type="EMBL" id="EMO55155.1"/>
    </source>
</evidence>
<evidence type="ECO:0008006" key="3">
    <source>
        <dbReference type="Google" id="ProtNLM"/>
    </source>
</evidence>
<dbReference type="InterPro" id="IPR014729">
    <property type="entry name" value="Rossmann-like_a/b/a_fold"/>
</dbReference>
<dbReference type="SUPFAM" id="SSF52402">
    <property type="entry name" value="Adenine nucleotide alpha hydrolases-like"/>
    <property type="match status" value="1"/>
</dbReference>
<dbReference type="InterPro" id="IPR049676">
    <property type="entry name" value="QatC"/>
</dbReference>
<dbReference type="Gene3D" id="3.40.50.620">
    <property type="entry name" value="HUPs"/>
    <property type="match status" value="1"/>
</dbReference>
<accession>M6VE65</accession>
<gene>
    <name evidence="1" type="ORF">LEP1GSC172_4056</name>
</gene>
<comment type="caution">
    <text evidence="1">The sequence shown here is derived from an EMBL/GenBank/DDBJ whole genome shotgun (WGS) entry which is preliminary data.</text>
</comment>
<organism evidence="1 2">
    <name type="scientific">Leptospira noguchii</name>
    <dbReference type="NCBI Taxonomy" id="28182"/>
    <lineage>
        <taxon>Bacteria</taxon>
        <taxon>Pseudomonadati</taxon>
        <taxon>Spirochaetota</taxon>
        <taxon>Spirochaetia</taxon>
        <taxon>Leptospirales</taxon>
        <taxon>Leptospiraceae</taxon>
        <taxon>Leptospira</taxon>
    </lineage>
</organism>
<evidence type="ECO:0000313" key="2">
    <source>
        <dbReference type="Proteomes" id="UP000012112"/>
    </source>
</evidence>
<dbReference type="AlphaFoldDB" id="M6VE65"/>
<protein>
    <recommendedName>
        <fullName evidence="3">7-cyano-7-deazaguanine synthase</fullName>
    </recommendedName>
</protein>
<name>M6VE65_9LEPT</name>
<dbReference type="Proteomes" id="UP000012112">
    <property type="component" value="Unassembled WGS sequence"/>
</dbReference>